<proteinExistence type="predicted"/>
<dbReference type="EMBL" id="GDHC01001504">
    <property type="protein sequence ID" value="JAQ17125.1"/>
    <property type="molecule type" value="Transcribed_RNA"/>
</dbReference>
<evidence type="ECO:0000313" key="1">
    <source>
        <dbReference type="EMBL" id="JAQ17125.1"/>
    </source>
</evidence>
<reference evidence="1" key="1">
    <citation type="journal article" date="2016" name="Gigascience">
        <title>De novo construction of an expanded transcriptome assembly for the western tarnished plant bug, Lygus hesperus.</title>
        <authorList>
            <person name="Tassone E.E."/>
            <person name="Geib S.M."/>
            <person name="Hall B."/>
            <person name="Fabrick J.A."/>
            <person name="Brent C.S."/>
            <person name="Hull J.J."/>
        </authorList>
    </citation>
    <scope>NUCLEOTIDE SEQUENCE</scope>
</reference>
<sequence length="211" mass="22345">MVALATGSPHRGTHSGVCCTDAAATGCSVSPPGSVANATRLLMCRWYCLQSHPPPSCGVPVPMVLCSHNARCTTVDSPNLAVLHPFQNSQPARYPTIPLSLTGLQVCNCDSIPCAGRWIAAPTAVSTVAPTPSNAHPTTPHTHLCRWVTNARGSTTTCPSVRRSLSHRVYDPTPQLVRGYPFAASAGARSPPYFECRGHFPQTTPLSFLST</sequence>
<dbReference type="AlphaFoldDB" id="A0A146MD21"/>
<organism evidence="1">
    <name type="scientific">Lygus hesperus</name>
    <name type="common">Western plant bug</name>
    <dbReference type="NCBI Taxonomy" id="30085"/>
    <lineage>
        <taxon>Eukaryota</taxon>
        <taxon>Metazoa</taxon>
        <taxon>Ecdysozoa</taxon>
        <taxon>Arthropoda</taxon>
        <taxon>Hexapoda</taxon>
        <taxon>Insecta</taxon>
        <taxon>Pterygota</taxon>
        <taxon>Neoptera</taxon>
        <taxon>Paraneoptera</taxon>
        <taxon>Hemiptera</taxon>
        <taxon>Heteroptera</taxon>
        <taxon>Panheteroptera</taxon>
        <taxon>Cimicomorpha</taxon>
        <taxon>Miridae</taxon>
        <taxon>Mirini</taxon>
        <taxon>Lygus</taxon>
    </lineage>
</organism>
<protein>
    <submittedName>
        <fullName evidence="1">Uncharacterized protein</fullName>
    </submittedName>
</protein>
<accession>A0A146MD21</accession>
<name>A0A146MD21_LYGHE</name>
<gene>
    <name evidence="1" type="ORF">g.30966</name>
</gene>